<evidence type="ECO:0000313" key="1">
    <source>
        <dbReference type="EMBL" id="KZA98585.1"/>
    </source>
</evidence>
<sequence length="198" mass="22408">MDEFQERLFANAKESVCDRSMMTISAACRRCGGQIHEIVALILDGTIENVAAIDNHGFRIDALRVDVDEVVAHIKGSRLATIEESGLDLTTVAQTQRRLKVHPTTVPYLLQKNLLKTVEVRNPRTNFRQNYIVGTSVEEFAQDHVSISDLARAHETHPIKMFEHLTNLGIKPIFEQVGRVARFYRKVDVAEVSFPARR</sequence>
<protein>
    <submittedName>
        <fullName evidence="1">Uncharacterized protein</fullName>
    </submittedName>
</protein>
<dbReference type="RefSeq" id="WP_062943697.1">
    <property type="nucleotide sequence ID" value="NZ_CP171845.1"/>
</dbReference>
<proteinExistence type="predicted"/>
<name>A0A154IDR4_RHILE</name>
<dbReference type="EMBL" id="LVYU01000113">
    <property type="protein sequence ID" value="KZA98585.1"/>
    <property type="molecule type" value="Genomic_DNA"/>
</dbReference>
<gene>
    <name evidence="1" type="ORF">A4A59_26570</name>
</gene>
<comment type="caution">
    <text evidence="1">The sequence shown here is derived from an EMBL/GenBank/DDBJ whole genome shotgun (WGS) entry which is preliminary data.</text>
</comment>
<dbReference type="AlphaFoldDB" id="A0A154IDR4"/>
<accession>A0A154IDR4</accession>
<reference evidence="1" key="1">
    <citation type="submission" date="2016-03" db="EMBL/GenBank/DDBJ databases">
        <title>Microsymbionts genomes from the relict species Vavilovia formosa.</title>
        <authorList>
            <person name="Chirak E."/>
            <person name="Kimeklis A."/>
            <person name="Kopat V."/>
            <person name="Andronov E."/>
        </authorList>
    </citation>
    <scope>NUCLEOTIDE SEQUENCE [LARGE SCALE GENOMIC DNA]</scope>
    <source>
        <strain evidence="1">Vaf12</strain>
    </source>
</reference>
<organism evidence="1">
    <name type="scientific">Rhizobium leguminosarum</name>
    <dbReference type="NCBI Taxonomy" id="384"/>
    <lineage>
        <taxon>Bacteria</taxon>
        <taxon>Pseudomonadati</taxon>
        <taxon>Pseudomonadota</taxon>
        <taxon>Alphaproteobacteria</taxon>
        <taxon>Hyphomicrobiales</taxon>
        <taxon>Rhizobiaceae</taxon>
        <taxon>Rhizobium/Agrobacterium group</taxon>
        <taxon>Rhizobium</taxon>
    </lineage>
</organism>